<protein>
    <submittedName>
        <fullName evidence="1">Uncharacterized protein</fullName>
    </submittedName>
</protein>
<dbReference type="EMBL" id="QSFX01000001">
    <property type="protein sequence ID" value="RHA91899.1"/>
    <property type="molecule type" value="Genomic_DNA"/>
</dbReference>
<dbReference type="RefSeq" id="WP_007888069.1">
    <property type="nucleotide sequence ID" value="NZ_CABJFX010000001.1"/>
</dbReference>
<dbReference type="GeneID" id="75163864"/>
<evidence type="ECO:0000313" key="1">
    <source>
        <dbReference type="EMBL" id="RHA91899.1"/>
    </source>
</evidence>
<name>A0A3R6AWD6_9FIRM</name>
<sequence>MIDFTNAFNNISYLYQHQQRDVIQYHFMLHGYHINVAYTKCAGLSRQISVTFETGEREVIFLPIRITKKGESLLISAHVGEYMSLLYPFFENFTRDGRISTTVFFEELTVRLESLTMDDLRYENIHEFSDRIKHTKHPRSKNKSDDYYNPYFFNIIHKNLSDRMRQKIFDMYDNPHEIIKFLKSNGLTLAFTEDINKARDFYTVFNQRRLEIEGKC</sequence>
<evidence type="ECO:0000313" key="2">
    <source>
        <dbReference type="Proteomes" id="UP000283492"/>
    </source>
</evidence>
<reference evidence="1 2" key="1">
    <citation type="submission" date="2018-08" db="EMBL/GenBank/DDBJ databases">
        <title>A genome reference for cultivated species of the human gut microbiota.</title>
        <authorList>
            <person name="Zou Y."/>
            <person name="Xue W."/>
            <person name="Luo G."/>
        </authorList>
    </citation>
    <scope>NUCLEOTIDE SEQUENCE [LARGE SCALE GENOMIC DNA]</scope>
    <source>
        <strain evidence="1 2">AM42-1AC</strain>
    </source>
</reference>
<proteinExistence type="predicted"/>
<dbReference type="Proteomes" id="UP000283492">
    <property type="component" value="Unassembled WGS sequence"/>
</dbReference>
<organism evidence="1 2">
    <name type="scientific">Roseburia inulinivorans</name>
    <dbReference type="NCBI Taxonomy" id="360807"/>
    <lineage>
        <taxon>Bacteria</taxon>
        <taxon>Bacillati</taxon>
        <taxon>Bacillota</taxon>
        <taxon>Clostridia</taxon>
        <taxon>Lachnospirales</taxon>
        <taxon>Lachnospiraceae</taxon>
        <taxon>Roseburia</taxon>
    </lineage>
</organism>
<comment type="caution">
    <text evidence="1">The sequence shown here is derived from an EMBL/GenBank/DDBJ whole genome shotgun (WGS) entry which is preliminary data.</text>
</comment>
<gene>
    <name evidence="1" type="ORF">DW914_01580</name>
</gene>
<accession>A0A3R6AWD6</accession>
<dbReference type="AlphaFoldDB" id="A0A3R6AWD6"/>